<dbReference type="AlphaFoldDB" id="A0AAJ0M2V4"/>
<dbReference type="InterPro" id="IPR007219">
    <property type="entry name" value="XnlR_reg_dom"/>
</dbReference>
<reference evidence="5" key="1">
    <citation type="journal article" date="2023" name="Mol. Phylogenet. Evol.">
        <title>Genome-scale phylogeny and comparative genomics of the fungal order Sordariales.</title>
        <authorList>
            <person name="Hensen N."/>
            <person name="Bonometti L."/>
            <person name="Westerberg I."/>
            <person name="Brannstrom I.O."/>
            <person name="Guillou S."/>
            <person name="Cros-Aarteil S."/>
            <person name="Calhoun S."/>
            <person name="Haridas S."/>
            <person name="Kuo A."/>
            <person name="Mondo S."/>
            <person name="Pangilinan J."/>
            <person name="Riley R."/>
            <person name="LaButti K."/>
            <person name="Andreopoulos B."/>
            <person name="Lipzen A."/>
            <person name="Chen C."/>
            <person name="Yan M."/>
            <person name="Daum C."/>
            <person name="Ng V."/>
            <person name="Clum A."/>
            <person name="Steindorff A."/>
            <person name="Ohm R.A."/>
            <person name="Martin F."/>
            <person name="Silar P."/>
            <person name="Natvig D.O."/>
            <person name="Lalanne C."/>
            <person name="Gautier V."/>
            <person name="Ament-Velasquez S.L."/>
            <person name="Kruys A."/>
            <person name="Hutchinson M.I."/>
            <person name="Powell A.J."/>
            <person name="Barry K."/>
            <person name="Miller A.N."/>
            <person name="Grigoriev I.V."/>
            <person name="Debuchy R."/>
            <person name="Gladieux P."/>
            <person name="Hiltunen Thoren M."/>
            <person name="Johannesson H."/>
        </authorList>
    </citation>
    <scope>NUCLEOTIDE SEQUENCE</scope>
    <source>
        <strain evidence="5">CBS 333.67</strain>
    </source>
</reference>
<dbReference type="GO" id="GO:0006351">
    <property type="term" value="P:DNA-templated transcription"/>
    <property type="evidence" value="ECO:0007669"/>
    <property type="project" value="InterPro"/>
</dbReference>
<dbReference type="GeneID" id="87885028"/>
<dbReference type="InterPro" id="IPR050613">
    <property type="entry name" value="Sec_Metabolite_Reg"/>
</dbReference>
<keyword evidence="2" id="KW-0479">Metal-binding</keyword>
<dbReference type="CDD" id="cd00067">
    <property type="entry name" value="GAL4"/>
    <property type="match status" value="1"/>
</dbReference>
<dbReference type="SMART" id="SM00906">
    <property type="entry name" value="Fungal_trans"/>
    <property type="match status" value="1"/>
</dbReference>
<evidence type="ECO:0000259" key="4">
    <source>
        <dbReference type="PROSITE" id="PS50048"/>
    </source>
</evidence>
<evidence type="ECO:0000313" key="5">
    <source>
        <dbReference type="EMBL" id="KAK3306709.1"/>
    </source>
</evidence>
<evidence type="ECO:0000313" key="6">
    <source>
        <dbReference type="Proteomes" id="UP001273166"/>
    </source>
</evidence>
<accession>A0AAJ0M2V4</accession>
<keyword evidence="3" id="KW-0539">Nucleus</keyword>
<dbReference type="EMBL" id="JAUDZG010000003">
    <property type="protein sequence ID" value="KAK3306709.1"/>
    <property type="molecule type" value="Genomic_DNA"/>
</dbReference>
<feature type="domain" description="Zn(2)-C6 fungal-type" evidence="4">
    <location>
        <begin position="8"/>
        <end position="37"/>
    </location>
</feature>
<name>A0AAJ0M2V4_9PEZI</name>
<dbReference type="Proteomes" id="UP001273166">
    <property type="component" value="Unassembled WGS sequence"/>
</dbReference>
<dbReference type="GO" id="GO:0005634">
    <property type="term" value="C:nucleus"/>
    <property type="evidence" value="ECO:0007669"/>
    <property type="project" value="UniProtKB-SubCell"/>
</dbReference>
<dbReference type="SMART" id="SM00066">
    <property type="entry name" value="GAL4"/>
    <property type="match status" value="1"/>
</dbReference>
<dbReference type="PANTHER" id="PTHR31001:SF85">
    <property type="entry name" value="ZN(II)2CYS6 TRANSCRIPTION FACTOR (EUROFUNG)"/>
    <property type="match status" value="1"/>
</dbReference>
<comment type="subcellular location">
    <subcellularLocation>
        <location evidence="1">Nucleus</location>
    </subcellularLocation>
</comment>
<dbReference type="CDD" id="cd12148">
    <property type="entry name" value="fungal_TF_MHR"/>
    <property type="match status" value="1"/>
</dbReference>
<dbReference type="Gene3D" id="4.10.240.10">
    <property type="entry name" value="Zn(2)-C6 fungal-type DNA-binding domain"/>
    <property type="match status" value="1"/>
</dbReference>
<dbReference type="PROSITE" id="PS50048">
    <property type="entry name" value="ZN2_CY6_FUNGAL_2"/>
    <property type="match status" value="1"/>
</dbReference>
<dbReference type="InterPro" id="IPR001138">
    <property type="entry name" value="Zn2Cys6_DnaBD"/>
</dbReference>
<dbReference type="Pfam" id="PF04082">
    <property type="entry name" value="Fungal_trans"/>
    <property type="match status" value="1"/>
</dbReference>
<dbReference type="RefSeq" id="XP_062722489.1">
    <property type="nucleotide sequence ID" value="XM_062866199.1"/>
</dbReference>
<keyword evidence="6" id="KW-1185">Reference proteome</keyword>
<sequence>MALSLLFCRTCARRKVKCDKVAPICSTCRKSKLECSYKLPDPGGRKRKRSSAELLQRLARYEHVLREHGLLEEAQAGVSTLGQVATSQGSDRSISLLWDEPEDSRVTGRLVTTQAGSRYVSSLLWQNLEYDEAEGLSESEGLEDNSAAPSNGFDPLTAALMDGRFRPLDHYRPPPFQARFLWATYIENVEALCKILHIPSTSKMIEATLQRYESASNPDECAVSQADECLLFAIYHFAVFSMTDEDCLASLHDSRATLLQRYRLAARQALINASFLKTTEFIVLQAFVLFLLSSQHQYDPATFWILTGAAVRIAQCMGLHRDGEKLGLPPFEVEMRRRLFYQLLPLEARASQTAGMGISIPPYAWNVRLPLNVDDDQIWPGMTETPQEQQGATEMIFCLSRAYLGSFFLRSSRGGNGSAGGEGLSAWRLRDEEAERVVRKAESEAEEKFIRYCDVVNPLHYLTICSARSGVTAMRLRVKLAKIRNQKATETDTKDALQLALKTLETDSAVCAHPGLERYRWHIKPFMLLSPRETDTAWVTLKNMHHNHGQLYAPDRPLYASLRRLTIKAWDVNPPSWAHNKERTEFIDTLRSDRSHLLSEGNNTETAESASVCQLPKAGSILDFDLGREFDLVGADWSFSSDHLLREQPGQEQYELDFGWDRQL</sequence>
<dbReference type="InterPro" id="IPR036864">
    <property type="entry name" value="Zn2-C6_fun-type_DNA-bd_sf"/>
</dbReference>
<proteinExistence type="predicted"/>
<gene>
    <name evidence="5" type="ORF">B0T15DRAFT_483988</name>
</gene>
<dbReference type="SUPFAM" id="SSF57701">
    <property type="entry name" value="Zn2/Cys6 DNA-binding domain"/>
    <property type="match status" value="1"/>
</dbReference>
<dbReference type="Pfam" id="PF00172">
    <property type="entry name" value="Zn_clus"/>
    <property type="match status" value="1"/>
</dbReference>
<evidence type="ECO:0000256" key="3">
    <source>
        <dbReference type="ARBA" id="ARBA00023242"/>
    </source>
</evidence>
<evidence type="ECO:0000256" key="2">
    <source>
        <dbReference type="ARBA" id="ARBA00022723"/>
    </source>
</evidence>
<dbReference type="PANTHER" id="PTHR31001">
    <property type="entry name" value="UNCHARACTERIZED TRANSCRIPTIONAL REGULATORY PROTEIN"/>
    <property type="match status" value="1"/>
</dbReference>
<evidence type="ECO:0000256" key="1">
    <source>
        <dbReference type="ARBA" id="ARBA00004123"/>
    </source>
</evidence>
<organism evidence="5 6">
    <name type="scientific">Chaetomium strumarium</name>
    <dbReference type="NCBI Taxonomy" id="1170767"/>
    <lineage>
        <taxon>Eukaryota</taxon>
        <taxon>Fungi</taxon>
        <taxon>Dikarya</taxon>
        <taxon>Ascomycota</taxon>
        <taxon>Pezizomycotina</taxon>
        <taxon>Sordariomycetes</taxon>
        <taxon>Sordariomycetidae</taxon>
        <taxon>Sordariales</taxon>
        <taxon>Chaetomiaceae</taxon>
        <taxon>Chaetomium</taxon>
    </lineage>
</organism>
<dbReference type="GO" id="GO:0000981">
    <property type="term" value="F:DNA-binding transcription factor activity, RNA polymerase II-specific"/>
    <property type="evidence" value="ECO:0007669"/>
    <property type="project" value="InterPro"/>
</dbReference>
<protein>
    <recommendedName>
        <fullName evidence="4">Zn(2)-C6 fungal-type domain-containing protein</fullName>
    </recommendedName>
</protein>
<dbReference type="GO" id="GO:0003677">
    <property type="term" value="F:DNA binding"/>
    <property type="evidence" value="ECO:0007669"/>
    <property type="project" value="InterPro"/>
</dbReference>
<reference evidence="5" key="2">
    <citation type="submission" date="2023-06" db="EMBL/GenBank/DDBJ databases">
        <authorList>
            <consortium name="Lawrence Berkeley National Laboratory"/>
            <person name="Mondo S.J."/>
            <person name="Hensen N."/>
            <person name="Bonometti L."/>
            <person name="Westerberg I."/>
            <person name="Brannstrom I.O."/>
            <person name="Guillou S."/>
            <person name="Cros-Aarteil S."/>
            <person name="Calhoun S."/>
            <person name="Haridas S."/>
            <person name="Kuo A."/>
            <person name="Pangilinan J."/>
            <person name="Riley R."/>
            <person name="Labutti K."/>
            <person name="Andreopoulos B."/>
            <person name="Lipzen A."/>
            <person name="Chen C."/>
            <person name="Yanf M."/>
            <person name="Daum C."/>
            <person name="Ng V."/>
            <person name="Clum A."/>
            <person name="Steindorff A."/>
            <person name="Ohm R."/>
            <person name="Martin F."/>
            <person name="Silar P."/>
            <person name="Natvig D."/>
            <person name="Lalanne C."/>
            <person name="Gautier V."/>
            <person name="Ament-Velasquez S.L."/>
            <person name="Kruys A."/>
            <person name="Hutchinson M.I."/>
            <person name="Powell A.J."/>
            <person name="Barry K."/>
            <person name="Miller A.N."/>
            <person name="Grigoriev I.V."/>
            <person name="Debuchy R."/>
            <person name="Gladieux P."/>
            <person name="Thoren M.H."/>
            <person name="Johannesson H."/>
        </authorList>
    </citation>
    <scope>NUCLEOTIDE SEQUENCE</scope>
    <source>
        <strain evidence="5">CBS 333.67</strain>
    </source>
</reference>
<dbReference type="GO" id="GO:0008270">
    <property type="term" value="F:zinc ion binding"/>
    <property type="evidence" value="ECO:0007669"/>
    <property type="project" value="InterPro"/>
</dbReference>
<comment type="caution">
    <text evidence="5">The sequence shown here is derived from an EMBL/GenBank/DDBJ whole genome shotgun (WGS) entry which is preliminary data.</text>
</comment>